<reference evidence="1 2" key="1">
    <citation type="journal article" date="2017" name="ISME J.">
        <title>Potential for microbial H2 and metal transformations associated with novel bacteria and archaea in deep terrestrial subsurface sediments.</title>
        <authorList>
            <person name="Hernsdorf A.W."/>
            <person name="Amano Y."/>
            <person name="Miyakawa K."/>
            <person name="Ise K."/>
            <person name="Suzuki Y."/>
            <person name="Anantharaman K."/>
            <person name="Probst A."/>
            <person name="Burstein D."/>
            <person name="Thomas B.C."/>
            <person name="Banfield J.F."/>
        </authorList>
    </citation>
    <scope>NUCLEOTIDE SEQUENCE [LARGE SCALE GENOMIC DNA]</scope>
    <source>
        <strain evidence="1">HGW-Wallbacteria-1</strain>
    </source>
</reference>
<comment type="caution">
    <text evidence="1">The sequence shown here is derived from an EMBL/GenBank/DDBJ whole genome shotgun (WGS) entry which is preliminary data.</text>
</comment>
<name>A0A2N1PRB4_9BACT</name>
<evidence type="ECO:0000313" key="1">
    <source>
        <dbReference type="EMBL" id="PKK90866.1"/>
    </source>
</evidence>
<dbReference type="EMBL" id="PGXC01000004">
    <property type="protein sequence ID" value="PKK90866.1"/>
    <property type="molecule type" value="Genomic_DNA"/>
</dbReference>
<proteinExistence type="predicted"/>
<accession>A0A2N1PRB4</accession>
<dbReference type="Proteomes" id="UP000233256">
    <property type="component" value="Unassembled WGS sequence"/>
</dbReference>
<sequence length="145" mass="15505">MVSHNDSSVESSQENSEPRTLIQFPASLSFQSLASSTAGQFFRLLGGNGDVATIELIASALFIKIVESAYSYDPMGEVTLSALRCDEGIQICLSHRGLPVCLDDISGHFDGVKIFSVPSDDCSDVVVSSAEKVMNSSQCVFICTE</sequence>
<gene>
    <name evidence="1" type="ORF">CVV64_08275</name>
</gene>
<evidence type="ECO:0000313" key="2">
    <source>
        <dbReference type="Proteomes" id="UP000233256"/>
    </source>
</evidence>
<organism evidence="1 2">
    <name type="scientific">Candidatus Wallbacteria bacterium HGW-Wallbacteria-1</name>
    <dbReference type="NCBI Taxonomy" id="2013854"/>
    <lineage>
        <taxon>Bacteria</taxon>
        <taxon>Candidatus Walliibacteriota</taxon>
    </lineage>
</organism>
<protein>
    <submittedName>
        <fullName evidence="1">Uncharacterized protein</fullName>
    </submittedName>
</protein>
<dbReference type="AlphaFoldDB" id="A0A2N1PRB4"/>